<evidence type="ECO:0000256" key="1">
    <source>
        <dbReference type="ARBA" id="ARBA00004479"/>
    </source>
</evidence>
<dbReference type="Gene3D" id="3.30.500.10">
    <property type="entry name" value="MHC class I-like antigen recognition-like"/>
    <property type="match status" value="1"/>
</dbReference>
<evidence type="ECO:0000256" key="5">
    <source>
        <dbReference type="ARBA" id="ARBA00022859"/>
    </source>
</evidence>
<dbReference type="GO" id="GO:0006955">
    <property type="term" value="P:immune response"/>
    <property type="evidence" value="ECO:0007669"/>
    <property type="project" value="TreeGrafter"/>
</dbReference>
<keyword evidence="12" id="KW-1185">Reference proteome</keyword>
<dbReference type="PANTHER" id="PTHR16675:SF242">
    <property type="entry name" value="MAJOR HISTOCOMPATIBILITY COMPLEX CLASS I-RELATED GENE PROTEIN"/>
    <property type="match status" value="1"/>
</dbReference>
<dbReference type="EMBL" id="WAAB01046961">
    <property type="protein sequence ID" value="NWH83042.1"/>
    <property type="molecule type" value="Genomic_DNA"/>
</dbReference>
<evidence type="ECO:0000259" key="10">
    <source>
        <dbReference type="Pfam" id="PF00129"/>
    </source>
</evidence>
<keyword evidence="4" id="KW-0732">Signal</keyword>
<sequence length="77" mass="8841">SLRYFDVAVTEPGPGLPEFVAAGYVDGTLVSRYDSDRRRMEPRAEWLNPDSDREHWDAQTETARQNQRVYRANLGAL</sequence>
<keyword evidence="8" id="KW-1015">Disulfide bond</keyword>
<organism evidence="11 12">
    <name type="scientific">Piaya cayana</name>
    <name type="common">Common squirrel cuckoo</name>
    <dbReference type="NCBI Taxonomy" id="33601"/>
    <lineage>
        <taxon>Eukaryota</taxon>
        <taxon>Metazoa</taxon>
        <taxon>Chordata</taxon>
        <taxon>Craniata</taxon>
        <taxon>Vertebrata</taxon>
        <taxon>Euteleostomi</taxon>
        <taxon>Archelosauria</taxon>
        <taxon>Archosauria</taxon>
        <taxon>Dinosauria</taxon>
        <taxon>Saurischia</taxon>
        <taxon>Theropoda</taxon>
        <taxon>Coelurosauria</taxon>
        <taxon>Aves</taxon>
        <taxon>Neognathae</taxon>
        <taxon>Neoaves</taxon>
        <taxon>Otidimorphae</taxon>
        <taxon>Cuculiformes</taxon>
        <taxon>Coccyzidae</taxon>
        <taxon>Piaya</taxon>
    </lineage>
</organism>
<protein>
    <submittedName>
        <fullName evidence="11">HA1F protein</fullName>
    </submittedName>
</protein>
<dbReference type="InterPro" id="IPR011162">
    <property type="entry name" value="MHC_I/II-like_Ag-recog"/>
</dbReference>
<dbReference type="AlphaFoldDB" id="A0A850XP34"/>
<keyword evidence="7" id="KW-0472">Membrane</keyword>
<keyword evidence="6" id="KW-1133">Transmembrane helix</keyword>
<feature type="non-terminal residue" evidence="11">
    <location>
        <position position="1"/>
    </location>
</feature>
<dbReference type="SUPFAM" id="SSF54452">
    <property type="entry name" value="MHC antigen-recognition domain"/>
    <property type="match status" value="1"/>
</dbReference>
<dbReference type="InterPro" id="IPR037055">
    <property type="entry name" value="MHC_I-like_Ag-recog_sf"/>
</dbReference>
<accession>A0A850XP34</accession>
<gene>
    <name evidence="11" type="primary">Ha1f_4</name>
    <name evidence="11" type="ORF">PIACAY_R14805</name>
</gene>
<reference evidence="11" key="1">
    <citation type="submission" date="2019-09" db="EMBL/GenBank/DDBJ databases">
        <title>Bird 10,000 Genomes (B10K) Project - Family phase.</title>
        <authorList>
            <person name="Zhang G."/>
        </authorList>
    </citation>
    <scope>NUCLEOTIDE SEQUENCE</scope>
    <source>
        <strain evidence="11">B10K-DU-008-47</strain>
        <tissue evidence="11">Mixed tissue sample</tissue>
    </source>
</reference>
<dbReference type="GO" id="GO:0002474">
    <property type="term" value="P:antigen processing and presentation of peptide antigen via MHC class I"/>
    <property type="evidence" value="ECO:0007669"/>
    <property type="project" value="UniProtKB-KW"/>
</dbReference>
<evidence type="ECO:0000256" key="9">
    <source>
        <dbReference type="ARBA" id="ARBA00023180"/>
    </source>
</evidence>
<dbReference type="GO" id="GO:0009897">
    <property type="term" value="C:external side of plasma membrane"/>
    <property type="evidence" value="ECO:0007669"/>
    <property type="project" value="TreeGrafter"/>
</dbReference>
<comment type="caution">
    <text evidence="11">The sequence shown here is derived from an EMBL/GenBank/DDBJ whole genome shotgun (WGS) entry which is preliminary data.</text>
</comment>
<dbReference type="GO" id="GO:0005615">
    <property type="term" value="C:extracellular space"/>
    <property type="evidence" value="ECO:0007669"/>
    <property type="project" value="TreeGrafter"/>
</dbReference>
<evidence type="ECO:0000256" key="6">
    <source>
        <dbReference type="ARBA" id="ARBA00022989"/>
    </source>
</evidence>
<keyword evidence="3" id="KW-0812">Transmembrane</keyword>
<keyword evidence="2" id="KW-0490">MHC I</keyword>
<proteinExistence type="predicted"/>
<dbReference type="InterPro" id="IPR050208">
    <property type="entry name" value="MHC_class-I_related"/>
</dbReference>
<evidence type="ECO:0000256" key="8">
    <source>
        <dbReference type="ARBA" id="ARBA00023157"/>
    </source>
</evidence>
<name>A0A850XP34_PIACA</name>
<evidence type="ECO:0000313" key="11">
    <source>
        <dbReference type="EMBL" id="NWH83042.1"/>
    </source>
</evidence>
<keyword evidence="9" id="KW-0325">Glycoprotein</keyword>
<feature type="domain" description="MHC class I-like antigen recognition-like" evidence="10">
    <location>
        <begin position="1"/>
        <end position="76"/>
    </location>
</feature>
<comment type="subcellular location">
    <subcellularLocation>
        <location evidence="1">Membrane</location>
        <topology evidence="1">Single-pass type I membrane protein</topology>
    </subcellularLocation>
</comment>
<feature type="non-terminal residue" evidence="11">
    <location>
        <position position="77"/>
    </location>
</feature>
<evidence type="ECO:0000256" key="4">
    <source>
        <dbReference type="ARBA" id="ARBA00022729"/>
    </source>
</evidence>
<dbReference type="PANTHER" id="PTHR16675">
    <property type="entry name" value="MHC CLASS I-RELATED"/>
    <property type="match status" value="1"/>
</dbReference>
<dbReference type="Pfam" id="PF00129">
    <property type="entry name" value="MHC_I"/>
    <property type="match status" value="1"/>
</dbReference>
<keyword evidence="5" id="KW-0391">Immunity</keyword>
<evidence type="ECO:0000313" key="12">
    <source>
        <dbReference type="Proteomes" id="UP000653271"/>
    </source>
</evidence>
<dbReference type="OrthoDB" id="8936120at2759"/>
<evidence type="ECO:0000256" key="2">
    <source>
        <dbReference type="ARBA" id="ARBA00022451"/>
    </source>
</evidence>
<dbReference type="InterPro" id="IPR011161">
    <property type="entry name" value="MHC_I-like_Ag-recog"/>
</dbReference>
<dbReference type="Proteomes" id="UP000653271">
    <property type="component" value="Unassembled WGS sequence"/>
</dbReference>
<evidence type="ECO:0000256" key="7">
    <source>
        <dbReference type="ARBA" id="ARBA00023136"/>
    </source>
</evidence>
<dbReference type="GO" id="GO:0042612">
    <property type="term" value="C:MHC class I protein complex"/>
    <property type="evidence" value="ECO:0007669"/>
    <property type="project" value="UniProtKB-KW"/>
</dbReference>
<evidence type="ECO:0000256" key="3">
    <source>
        <dbReference type="ARBA" id="ARBA00022692"/>
    </source>
</evidence>